<proteinExistence type="predicted"/>
<gene>
    <name evidence="2" type="ORF">B0T16DRAFT_453695</name>
</gene>
<evidence type="ECO:0000313" key="2">
    <source>
        <dbReference type="EMBL" id="KAK0651193.1"/>
    </source>
</evidence>
<evidence type="ECO:0000256" key="1">
    <source>
        <dbReference type="SAM" id="MobiDB-lite"/>
    </source>
</evidence>
<protein>
    <recommendedName>
        <fullName evidence="4">F-box domain-containing protein</fullName>
    </recommendedName>
</protein>
<keyword evidence="3" id="KW-1185">Reference proteome</keyword>
<dbReference type="AlphaFoldDB" id="A0AA39YEJ4"/>
<dbReference type="Proteomes" id="UP001174936">
    <property type="component" value="Unassembled WGS sequence"/>
</dbReference>
<evidence type="ECO:0008006" key="4">
    <source>
        <dbReference type="Google" id="ProtNLM"/>
    </source>
</evidence>
<dbReference type="CDD" id="cd09917">
    <property type="entry name" value="F-box_SF"/>
    <property type="match status" value="1"/>
</dbReference>
<feature type="compositionally biased region" description="Polar residues" evidence="1">
    <location>
        <begin position="1"/>
        <end position="22"/>
    </location>
</feature>
<comment type="caution">
    <text evidence="2">The sequence shown here is derived from an EMBL/GenBank/DDBJ whole genome shotgun (WGS) entry which is preliminary data.</text>
</comment>
<dbReference type="EMBL" id="JAULSV010000002">
    <property type="protein sequence ID" value="KAK0651193.1"/>
    <property type="molecule type" value="Genomic_DNA"/>
</dbReference>
<accession>A0AA39YEJ4</accession>
<organism evidence="2 3">
    <name type="scientific">Cercophora newfieldiana</name>
    <dbReference type="NCBI Taxonomy" id="92897"/>
    <lineage>
        <taxon>Eukaryota</taxon>
        <taxon>Fungi</taxon>
        <taxon>Dikarya</taxon>
        <taxon>Ascomycota</taxon>
        <taxon>Pezizomycotina</taxon>
        <taxon>Sordariomycetes</taxon>
        <taxon>Sordariomycetidae</taxon>
        <taxon>Sordariales</taxon>
        <taxon>Lasiosphaeriaceae</taxon>
        <taxon>Cercophora</taxon>
    </lineage>
</organism>
<reference evidence="2" key="1">
    <citation type="submission" date="2023-06" db="EMBL/GenBank/DDBJ databases">
        <title>Genome-scale phylogeny and comparative genomics of the fungal order Sordariales.</title>
        <authorList>
            <consortium name="Lawrence Berkeley National Laboratory"/>
            <person name="Hensen N."/>
            <person name="Bonometti L."/>
            <person name="Westerberg I."/>
            <person name="Brannstrom I.O."/>
            <person name="Guillou S."/>
            <person name="Cros-Aarteil S."/>
            <person name="Calhoun S."/>
            <person name="Haridas S."/>
            <person name="Kuo A."/>
            <person name="Mondo S."/>
            <person name="Pangilinan J."/>
            <person name="Riley R."/>
            <person name="Labutti K."/>
            <person name="Andreopoulos B."/>
            <person name="Lipzen A."/>
            <person name="Chen C."/>
            <person name="Yanf M."/>
            <person name="Daum C."/>
            <person name="Ng V."/>
            <person name="Clum A."/>
            <person name="Steindorff A."/>
            <person name="Ohm R."/>
            <person name="Martin F."/>
            <person name="Silar P."/>
            <person name="Natvig D."/>
            <person name="Lalanne C."/>
            <person name="Gautier V."/>
            <person name="Ament-Velasquez S.L."/>
            <person name="Kruys A."/>
            <person name="Hutchinson M.I."/>
            <person name="Powell A.J."/>
            <person name="Barry K."/>
            <person name="Miller A.N."/>
            <person name="Grigoriev I.V."/>
            <person name="Debuchy R."/>
            <person name="Gladieux P."/>
            <person name="Thoren M.H."/>
            <person name="Johannesson H."/>
        </authorList>
    </citation>
    <scope>NUCLEOTIDE SEQUENCE</scope>
    <source>
        <strain evidence="2">SMH2532-1</strain>
    </source>
</reference>
<feature type="region of interest" description="Disordered" evidence="1">
    <location>
        <begin position="1"/>
        <end position="44"/>
    </location>
</feature>
<sequence>MLLVSSSERMHQTALQPPNSLRLTIRRRQRKRKGKGRRKSSMEPTHLPPELWLMILDYLPPSFFQENLGRLTLSKRWYDLAFPIFLRRLEYTPKVISRIVDRRRATSPSHSKAAALLKARDNVLKSRCVTVVIDGNPDNTCFNTPDNLLRFGDLLRKSKHLKTLRLISRPANERWKADPCSENDPLIGSLFPLTDRLTFLTELDIDLFGGSRVPKASSDHLCTKIRPLLLRLRRLSIRSRCLCKEAFRLFPGEKVSLQHLTVDLDLGTISKVNPKLNTTSLCDPDRAAFPRAWRWQNPIDELRRALKVLAKRMCHPEQVQIIHKALNGEIHLWDVASDSCVLKGVEKGLMNPFWPTLELEAGRCTAEDQWRQL</sequence>
<name>A0AA39YEJ4_9PEZI</name>
<feature type="compositionally biased region" description="Basic residues" evidence="1">
    <location>
        <begin position="24"/>
        <end position="39"/>
    </location>
</feature>
<evidence type="ECO:0000313" key="3">
    <source>
        <dbReference type="Proteomes" id="UP001174936"/>
    </source>
</evidence>